<dbReference type="InterPro" id="IPR002347">
    <property type="entry name" value="SDR_fam"/>
</dbReference>
<dbReference type="Pfam" id="PF13561">
    <property type="entry name" value="adh_short_C2"/>
    <property type="match status" value="1"/>
</dbReference>
<dbReference type="SUPFAM" id="SSF51735">
    <property type="entry name" value="NAD(P)-binding Rossmann-fold domains"/>
    <property type="match status" value="1"/>
</dbReference>
<dbReference type="InterPro" id="IPR036291">
    <property type="entry name" value="NAD(P)-bd_dom_sf"/>
</dbReference>
<dbReference type="Proteomes" id="UP000534783">
    <property type="component" value="Unassembled WGS sequence"/>
</dbReference>
<protein>
    <submittedName>
        <fullName evidence="3">SDR family oxidoreductase</fullName>
    </submittedName>
</protein>
<dbReference type="AlphaFoldDB" id="A0A7X6IAB3"/>
<evidence type="ECO:0000313" key="4">
    <source>
        <dbReference type="Proteomes" id="UP000534783"/>
    </source>
</evidence>
<evidence type="ECO:0000313" key="3">
    <source>
        <dbReference type="EMBL" id="NKE70343.1"/>
    </source>
</evidence>
<dbReference type="PANTHER" id="PTHR43477:SF1">
    <property type="entry name" value="DIHYDROANTICAPSIN 7-DEHYDROGENASE"/>
    <property type="match status" value="1"/>
</dbReference>
<evidence type="ECO:0000256" key="1">
    <source>
        <dbReference type="ARBA" id="ARBA00006484"/>
    </source>
</evidence>
<dbReference type="PRINTS" id="PR00081">
    <property type="entry name" value="GDHRDH"/>
</dbReference>
<gene>
    <name evidence="3" type="ORF">MNODULE_06280</name>
</gene>
<comment type="caution">
    <text evidence="3">The sequence shown here is derived from an EMBL/GenBank/DDBJ whole genome shotgun (WGS) entry which is preliminary data.</text>
</comment>
<keyword evidence="4" id="KW-1185">Reference proteome</keyword>
<dbReference type="PANTHER" id="PTHR43477">
    <property type="entry name" value="DIHYDROANTICAPSIN 7-DEHYDROGENASE"/>
    <property type="match status" value="1"/>
</dbReference>
<comment type="similarity">
    <text evidence="1">Belongs to the short-chain dehydrogenases/reductases (SDR) family.</text>
</comment>
<accession>A0A7X6IAB3</accession>
<name>A0A7X6IAB3_9BACT</name>
<reference evidence="3 4" key="1">
    <citation type="journal article" date="2020" name="Nature">
        <title>Bacterial chemolithoautotrophy via manganese oxidation.</title>
        <authorList>
            <person name="Yu H."/>
            <person name="Leadbetter J.R."/>
        </authorList>
    </citation>
    <scope>NUCLEOTIDE SEQUENCE [LARGE SCALE GENOMIC DNA]</scope>
    <source>
        <strain evidence="3 4">Mn-1</strain>
    </source>
</reference>
<dbReference type="GO" id="GO:0016491">
    <property type="term" value="F:oxidoreductase activity"/>
    <property type="evidence" value="ECO:0007669"/>
    <property type="project" value="UniProtKB-KW"/>
</dbReference>
<proteinExistence type="inferred from homology"/>
<sequence length="272" mass="29162">MEDRVNGQFLNGWALILGASSGFGEACALELADAGLNIFGVHLDRKGTLANVDRITSRIKEKGRQAVFFNVNAADLEKRKAVLDEIEKTLSTGPERSRIRVLVHSLAFGTLKPLIADSPSEAIAQAQMEMTLDVMANSLVYWTQDLVARGFMADGGRIFAMTSAGSARVWRSYGAVSAAKSALESHVRQLALELGPKGIAVNAIRAGVTDTPALRKIPGHEEMIKMARARNPMGRLTTPEDAAGVIALLSHPKAQWITGNVLAVDGGEFIVD</sequence>
<evidence type="ECO:0000256" key="2">
    <source>
        <dbReference type="ARBA" id="ARBA00023002"/>
    </source>
</evidence>
<dbReference type="Gene3D" id="3.40.50.720">
    <property type="entry name" value="NAD(P)-binding Rossmann-like Domain"/>
    <property type="match status" value="2"/>
</dbReference>
<organism evidence="3 4">
    <name type="scientific">Candidatus Manganitrophus noduliformans</name>
    <dbReference type="NCBI Taxonomy" id="2606439"/>
    <lineage>
        <taxon>Bacteria</taxon>
        <taxon>Pseudomonadati</taxon>
        <taxon>Nitrospirota</taxon>
        <taxon>Nitrospiria</taxon>
        <taxon>Candidatus Troglogloeales</taxon>
        <taxon>Candidatus Manganitrophaceae</taxon>
        <taxon>Candidatus Manganitrophus</taxon>
    </lineage>
</organism>
<dbReference type="CDD" id="cd05233">
    <property type="entry name" value="SDR_c"/>
    <property type="match status" value="1"/>
</dbReference>
<dbReference type="EMBL" id="VTOW01000001">
    <property type="protein sequence ID" value="NKE70343.1"/>
    <property type="molecule type" value="Genomic_DNA"/>
</dbReference>
<dbReference type="InterPro" id="IPR051122">
    <property type="entry name" value="SDR_DHRS6-like"/>
</dbReference>
<keyword evidence="2" id="KW-0560">Oxidoreductase</keyword>